<sequence length="41" mass="4828">MPRPKTKEITNEVNFREAFAKMAFRKTKVKKLIIGEFFPGQ</sequence>
<gene>
    <name evidence="1" type="ORF">FGIG_09091</name>
</gene>
<keyword evidence="2" id="KW-1185">Reference proteome</keyword>
<proteinExistence type="predicted"/>
<organism evidence="1 2">
    <name type="scientific">Fasciola gigantica</name>
    <name type="common">Giant liver fluke</name>
    <dbReference type="NCBI Taxonomy" id="46835"/>
    <lineage>
        <taxon>Eukaryota</taxon>
        <taxon>Metazoa</taxon>
        <taxon>Spiralia</taxon>
        <taxon>Lophotrochozoa</taxon>
        <taxon>Platyhelminthes</taxon>
        <taxon>Trematoda</taxon>
        <taxon>Digenea</taxon>
        <taxon>Plagiorchiida</taxon>
        <taxon>Echinostomata</taxon>
        <taxon>Echinostomatoidea</taxon>
        <taxon>Fasciolidae</taxon>
        <taxon>Fasciola</taxon>
    </lineage>
</organism>
<comment type="caution">
    <text evidence="1">The sequence shown here is derived from an EMBL/GenBank/DDBJ whole genome shotgun (WGS) entry which is preliminary data.</text>
</comment>
<accession>A0A504Z4Q3</accession>
<evidence type="ECO:0000313" key="1">
    <source>
        <dbReference type="EMBL" id="TPP65577.1"/>
    </source>
</evidence>
<name>A0A504Z4Q3_FASGI</name>
<reference evidence="1 2" key="1">
    <citation type="submission" date="2019-04" db="EMBL/GenBank/DDBJ databases">
        <title>Annotation for the trematode Fasciola gigantica.</title>
        <authorList>
            <person name="Choi Y.-J."/>
        </authorList>
    </citation>
    <scope>NUCLEOTIDE SEQUENCE [LARGE SCALE GENOMIC DNA]</scope>
    <source>
        <strain evidence="1">Uganda_cow_1</strain>
    </source>
</reference>
<dbReference type="Proteomes" id="UP000316759">
    <property type="component" value="Unassembled WGS sequence"/>
</dbReference>
<evidence type="ECO:0000313" key="2">
    <source>
        <dbReference type="Proteomes" id="UP000316759"/>
    </source>
</evidence>
<dbReference type="AlphaFoldDB" id="A0A504Z4Q3"/>
<protein>
    <submittedName>
        <fullName evidence="1">Uncharacterized protein</fullName>
    </submittedName>
</protein>
<dbReference type="EMBL" id="SUNJ01002986">
    <property type="protein sequence ID" value="TPP65577.1"/>
    <property type="molecule type" value="Genomic_DNA"/>
</dbReference>